<accession>A0ABP3TW11</accession>
<keyword evidence="3" id="KW-1185">Reference proteome</keyword>
<name>A0ABP3TW11_9FLAO</name>
<gene>
    <name evidence="2" type="ORF">GCM10009430_12600</name>
</gene>
<evidence type="ECO:0000256" key="1">
    <source>
        <dbReference type="SAM" id="SignalP"/>
    </source>
</evidence>
<keyword evidence="1" id="KW-0732">Signal</keyword>
<feature type="signal peptide" evidence="1">
    <location>
        <begin position="1"/>
        <end position="21"/>
    </location>
</feature>
<dbReference type="EMBL" id="BAAAGE010000001">
    <property type="protein sequence ID" value="GAA0716664.1"/>
    <property type="molecule type" value="Genomic_DNA"/>
</dbReference>
<dbReference type="RefSeq" id="WP_343911512.1">
    <property type="nucleotide sequence ID" value="NZ_BAAAGE010000001.1"/>
</dbReference>
<dbReference type="Proteomes" id="UP001501758">
    <property type="component" value="Unassembled WGS sequence"/>
</dbReference>
<organism evidence="2 3">
    <name type="scientific">Aquimarina litoralis</name>
    <dbReference type="NCBI Taxonomy" id="584605"/>
    <lineage>
        <taxon>Bacteria</taxon>
        <taxon>Pseudomonadati</taxon>
        <taxon>Bacteroidota</taxon>
        <taxon>Flavobacteriia</taxon>
        <taxon>Flavobacteriales</taxon>
        <taxon>Flavobacteriaceae</taxon>
        <taxon>Aquimarina</taxon>
    </lineage>
</organism>
<protein>
    <recommendedName>
        <fullName evidence="4">Lipoprotein</fullName>
    </recommendedName>
</protein>
<proteinExistence type="predicted"/>
<evidence type="ECO:0000313" key="3">
    <source>
        <dbReference type="Proteomes" id="UP001501758"/>
    </source>
</evidence>
<feature type="chain" id="PRO_5045123917" description="Lipoprotein" evidence="1">
    <location>
        <begin position="22"/>
        <end position="124"/>
    </location>
</feature>
<reference evidence="3" key="1">
    <citation type="journal article" date="2019" name="Int. J. Syst. Evol. Microbiol.">
        <title>The Global Catalogue of Microorganisms (GCM) 10K type strain sequencing project: providing services to taxonomists for standard genome sequencing and annotation.</title>
        <authorList>
            <consortium name="The Broad Institute Genomics Platform"/>
            <consortium name="The Broad Institute Genome Sequencing Center for Infectious Disease"/>
            <person name="Wu L."/>
            <person name="Ma J."/>
        </authorList>
    </citation>
    <scope>NUCLEOTIDE SEQUENCE [LARGE SCALE GENOMIC DNA]</scope>
    <source>
        <strain evidence="3">JCM 15974</strain>
    </source>
</reference>
<dbReference type="PROSITE" id="PS51257">
    <property type="entry name" value="PROKAR_LIPOPROTEIN"/>
    <property type="match status" value="1"/>
</dbReference>
<evidence type="ECO:0000313" key="2">
    <source>
        <dbReference type="EMBL" id="GAA0716664.1"/>
    </source>
</evidence>
<evidence type="ECO:0008006" key="4">
    <source>
        <dbReference type="Google" id="ProtNLM"/>
    </source>
</evidence>
<sequence length="124" mass="13808">MKNLALTLLAAIALSSCSSNKKVATSNFDPNNNPYFVKKDKTTRAGEVNDPKIQKKINTIIESHLGISISSIAISPITKTDNGYYWKFLNVRNGSSFKGFSDLKFNTVKIEKNNKKEDTQVSDF</sequence>
<comment type="caution">
    <text evidence="2">The sequence shown here is derived from an EMBL/GenBank/DDBJ whole genome shotgun (WGS) entry which is preliminary data.</text>
</comment>